<dbReference type="EMBL" id="RKKB01000003">
    <property type="protein sequence ID" value="RPA32192.1"/>
    <property type="molecule type" value="Genomic_DNA"/>
</dbReference>
<accession>A0A3N4E636</accession>
<name>A0A3N4E636_9GAMM</name>
<gene>
    <name evidence="3" type="ORF">EGC77_10160</name>
    <name evidence="2" type="ORF">EGC80_03565</name>
</gene>
<feature type="transmembrane region" description="Helical" evidence="1">
    <location>
        <begin position="490"/>
        <end position="512"/>
    </location>
</feature>
<dbReference type="Pfam" id="PF03929">
    <property type="entry name" value="PepSY_TM"/>
    <property type="match status" value="1"/>
</dbReference>
<evidence type="ECO:0000313" key="5">
    <source>
        <dbReference type="Proteomes" id="UP000278855"/>
    </source>
</evidence>
<feature type="transmembrane region" description="Helical" evidence="1">
    <location>
        <begin position="391"/>
        <end position="415"/>
    </location>
</feature>
<dbReference type="Proteomes" id="UP000278855">
    <property type="component" value="Unassembled WGS sequence"/>
</dbReference>
<dbReference type="PANTHER" id="PTHR34219">
    <property type="entry name" value="IRON-REGULATED INNER MEMBRANE PROTEIN-RELATED"/>
    <property type="match status" value="1"/>
</dbReference>
<keyword evidence="4" id="KW-1185">Reference proteome</keyword>
<dbReference type="AlphaFoldDB" id="A0A3N4E636"/>
<proteinExistence type="predicted"/>
<feature type="transmembrane region" description="Helical" evidence="1">
    <location>
        <begin position="357"/>
        <end position="379"/>
    </location>
</feature>
<protein>
    <submittedName>
        <fullName evidence="3">PepSY domain-containing protein</fullName>
    </submittedName>
</protein>
<feature type="transmembrane region" description="Helical" evidence="1">
    <location>
        <begin position="25"/>
        <end position="46"/>
    </location>
</feature>
<dbReference type="Proteomes" id="UP000273778">
    <property type="component" value="Chromosome"/>
</dbReference>
<dbReference type="OrthoDB" id="9776609at2"/>
<sequence length="534" mass="59782">MNTSMKSDSPVQHKVIKNLIEAHSWLGLIISPLLFLVFWAGAVTLFHDEITQWAITPHHPVDNSQADIPLATLVEQKLAEYPLDYNGRFRINMPTQLVPYYIFYFDIVGDAPQSAPQSMAILVDPKNGQTVAGKDDFYLSQFIYRLHYNLDLPGGSYLIGMVTLIFLFALVSGIFIHARKLLKQFFLYRVDKQRRDKLLDLHTVAGVMTLPFTLMYALSGLILNLAIVFQLAFVVFIYQGDRQALFNDAGFNRISEPRSEKSLDMSNAFTLIEQTKQQSNFELRNIIFHHYGADNALVQVRGTDTANFAQRDEVTYRVQDSSVMNKVNVDNYNVFRQGRDVLVTLHFSNFAGVDIRILYFILAMAISAMIVAGNMLWINKRRAQRQSSPRSIAIVTAMTIGGCGGIIVATAVGFLCERLLPATLPGRSEWLVGCFVASLVAVILYSIKVNDTKRHISQLLLLTSGILVVTIAADWLMFSEQIMALWQTGYHGVIGVQIGMMLVTAVCLWTACQLGGYRHSLSSMPENSTPTSGQ</sequence>
<feature type="transmembrane region" description="Helical" evidence="1">
    <location>
        <begin position="157"/>
        <end position="176"/>
    </location>
</feature>
<keyword evidence="1" id="KW-1133">Transmembrane helix</keyword>
<feature type="transmembrane region" description="Helical" evidence="1">
    <location>
        <begin position="430"/>
        <end position="447"/>
    </location>
</feature>
<reference evidence="3" key="3">
    <citation type="submission" date="2018-11" db="EMBL/GenBank/DDBJ databases">
        <authorList>
            <person name="Hwang Y.J."/>
            <person name="Hwang C.Y."/>
        </authorList>
    </citation>
    <scope>NUCLEOTIDE SEQUENCE</scope>
    <source>
        <strain evidence="3">R106</strain>
    </source>
</reference>
<dbReference type="InterPro" id="IPR005625">
    <property type="entry name" value="PepSY-ass_TM"/>
</dbReference>
<keyword evidence="1" id="KW-0472">Membrane</keyword>
<evidence type="ECO:0000313" key="2">
    <source>
        <dbReference type="EMBL" id="AZG34101.1"/>
    </source>
</evidence>
<evidence type="ECO:0000313" key="4">
    <source>
        <dbReference type="Proteomes" id="UP000273778"/>
    </source>
</evidence>
<reference evidence="2 4" key="1">
    <citation type="submission" date="2018-11" db="EMBL/GenBank/DDBJ databases">
        <title>Shewanella sp. M2.</title>
        <authorList>
            <person name="Hwang Y.J."/>
            <person name="Hwang C.Y."/>
        </authorList>
    </citation>
    <scope>NUCLEOTIDE SEQUENCE [LARGE SCALE GENOMIC DNA]</scope>
    <source>
        <strain evidence="2 4">M2</strain>
    </source>
</reference>
<feature type="transmembrane region" description="Helical" evidence="1">
    <location>
        <begin position="214"/>
        <end position="238"/>
    </location>
</feature>
<dbReference type="KEGG" id="spsr:EGC80_03565"/>
<evidence type="ECO:0000256" key="1">
    <source>
        <dbReference type="SAM" id="Phobius"/>
    </source>
</evidence>
<organism evidence="3 5">
    <name type="scientific">Shewanella psychromarinicola</name>
    <dbReference type="NCBI Taxonomy" id="2487742"/>
    <lineage>
        <taxon>Bacteria</taxon>
        <taxon>Pseudomonadati</taxon>
        <taxon>Pseudomonadota</taxon>
        <taxon>Gammaproteobacteria</taxon>
        <taxon>Alteromonadales</taxon>
        <taxon>Shewanellaceae</taxon>
        <taxon>Shewanella</taxon>
    </lineage>
</organism>
<dbReference type="PANTHER" id="PTHR34219:SF3">
    <property type="entry name" value="BLL7967 PROTEIN"/>
    <property type="match status" value="1"/>
</dbReference>
<keyword evidence="1" id="KW-0812">Transmembrane</keyword>
<dbReference type="EMBL" id="CP034073">
    <property type="protein sequence ID" value="AZG34101.1"/>
    <property type="molecule type" value="Genomic_DNA"/>
</dbReference>
<evidence type="ECO:0000313" key="3">
    <source>
        <dbReference type="EMBL" id="RPA32192.1"/>
    </source>
</evidence>
<feature type="transmembrane region" description="Helical" evidence="1">
    <location>
        <begin position="459"/>
        <end position="478"/>
    </location>
</feature>
<reference evidence="5" key="2">
    <citation type="submission" date="2018-11" db="EMBL/GenBank/DDBJ databases">
        <title>Shewanella sp. R106.</title>
        <authorList>
            <person name="Hwang Y.J."/>
            <person name="Hwang C.Y."/>
        </authorList>
    </citation>
    <scope>NUCLEOTIDE SEQUENCE [LARGE SCALE GENOMIC DNA]</scope>
    <source>
        <strain evidence="5">R106</strain>
    </source>
</reference>